<dbReference type="EMBL" id="FRCY01000004">
    <property type="protein sequence ID" value="SHM85193.1"/>
    <property type="molecule type" value="Genomic_DNA"/>
</dbReference>
<dbReference type="InterPro" id="IPR002575">
    <property type="entry name" value="Aminoglycoside_PTrfase"/>
</dbReference>
<evidence type="ECO:0000313" key="3">
    <source>
        <dbReference type="Proteomes" id="UP000184513"/>
    </source>
</evidence>
<dbReference type="PANTHER" id="PTHR11012:SF30">
    <property type="entry name" value="PROTEIN KINASE-LIKE DOMAIN-CONTAINING"/>
    <property type="match status" value="1"/>
</dbReference>
<dbReference type="GO" id="GO:0016301">
    <property type="term" value="F:kinase activity"/>
    <property type="evidence" value="ECO:0007669"/>
    <property type="project" value="UniProtKB-KW"/>
</dbReference>
<evidence type="ECO:0000259" key="1">
    <source>
        <dbReference type="SMART" id="SM00587"/>
    </source>
</evidence>
<dbReference type="AlphaFoldDB" id="A0A1M7M3F9"/>
<dbReference type="PANTHER" id="PTHR11012">
    <property type="entry name" value="PROTEIN KINASE-LIKE DOMAIN-CONTAINING"/>
    <property type="match status" value="1"/>
</dbReference>
<protein>
    <submittedName>
        <fullName evidence="2">Ecdysteroid kinase</fullName>
    </submittedName>
</protein>
<reference evidence="2 3" key="1">
    <citation type="submission" date="2016-11" db="EMBL/GenBank/DDBJ databases">
        <authorList>
            <person name="Jaros S."/>
            <person name="Januszkiewicz K."/>
            <person name="Wedrychowicz H."/>
        </authorList>
    </citation>
    <scope>NUCLEOTIDE SEQUENCE [LARGE SCALE GENOMIC DNA]</scope>
    <source>
        <strain evidence="2 3">CGMCC 1.6102</strain>
    </source>
</reference>
<dbReference type="OrthoDB" id="9769860at2"/>
<sequence length="323" mass="37048">MHAITTQILECTRAKAIKDSEEVQSLWSGYGSIKRYTLEGGKYPSVIVKHILLPESGKHPRGWNTDLSHERKVKSYAVESYWYRHYACLLGSECKVPRLLHAAEEGSSRLLVMEDLNALGFPGRLSPDTVSLGAAKNCLTWLARFHARFMQVPPKGLWETGTYWHLATRPDVWKKMKHIPLQQAAPAIDQRLNAAAFQTLVHGDAKLANFCFGPEEQVAAVDFQYVGRGCGIKDVAYFISSCFAEEACEAYEEDLLEHYFKSLEINMDKYLDFQLVKQEWSRLYKFAWADLYRFLDGWSAGHWKLHSYSERLTRSVLDELNEL</sequence>
<organism evidence="2 3">
    <name type="scientific">Cyclobacterium lianum</name>
    <dbReference type="NCBI Taxonomy" id="388280"/>
    <lineage>
        <taxon>Bacteria</taxon>
        <taxon>Pseudomonadati</taxon>
        <taxon>Bacteroidota</taxon>
        <taxon>Cytophagia</taxon>
        <taxon>Cytophagales</taxon>
        <taxon>Cyclobacteriaceae</taxon>
        <taxon>Cyclobacterium</taxon>
    </lineage>
</organism>
<keyword evidence="3" id="KW-1185">Reference proteome</keyword>
<keyword evidence="2" id="KW-0808">Transferase</keyword>
<keyword evidence="2" id="KW-0418">Kinase</keyword>
<dbReference type="Proteomes" id="UP000184513">
    <property type="component" value="Unassembled WGS sequence"/>
</dbReference>
<dbReference type="SMART" id="SM00587">
    <property type="entry name" value="CHK"/>
    <property type="match status" value="1"/>
</dbReference>
<accession>A0A1M7M3F9</accession>
<dbReference type="Gene3D" id="3.90.1200.10">
    <property type="match status" value="1"/>
</dbReference>
<gene>
    <name evidence="2" type="ORF">SAMN04488057_10478</name>
</gene>
<dbReference type="STRING" id="388280.SAMN04488057_10478"/>
<dbReference type="SUPFAM" id="SSF56112">
    <property type="entry name" value="Protein kinase-like (PK-like)"/>
    <property type="match status" value="1"/>
</dbReference>
<dbReference type="Pfam" id="PF01636">
    <property type="entry name" value="APH"/>
    <property type="match status" value="1"/>
</dbReference>
<name>A0A1M7M3F9_9BACT</name>
<evidence type="ECO:0000313" key="2">
    <source>
        <dbReference type="EMBL" id="SHM85193.1"/>
    </source>
</evidence>
<proteinExistence type="predicted"/>
<dbReference type="RefSeq" id="WP_073093899.1">
    <property type="nucleotide sequence ID" value="NZ_FRCY01000004.1"/>
</dbReference>
<feature type="domain" description="CHK kinase-like" evidence="1">
    <location>
        <begin position="111"/>
        <end position="269"/>
    </location>
</feature>
<dbReference type="InterPro" id="IPR015897">
    <property type="entry name" value="CHK_kinase-like"/>
</dbReference>
<dbReference type="InterPro" id="IPR011009">
    <property type="entry name" value="Kinase-like_dom_sf"/>
</dbReference>